<proteinExistence type="predicted"/>
<name>A0A5B7KBJ8_PORTR</name>
<keyword evidence="2" id="KW-1185">Reference proteome</keyword>
<gene>
    <name evidence="1" type="ORF">E2C01_097496</name>
</gene>
<dbReference type="Proteomes" id="UP000324222">
    <property type="component" value="Unassembled WGS sequence"/>
</dbReference>
<protein>
    <submittedName>
        <fullName evidence="1">Uncharacterized protein</fullName>
    </submittedName>
</protein>
<dbReference type="AlphaFoldDB" id="A0A5B7KBJ8"/>
<comment type="caution">
    <text evidence="1">The sequence shown here is derived from an EMBL/GenBank/DDBJ whole genome shotgun (WGS) entry which is preliminary data.</text>
</comment>
<evidence type="ECO:0000313" key="2">
    <source>
        <dbReference type="Proteomes" id="UP000324222"/>
    </source>
</evidence>
<sequence length="66" mass="7016">MSVIACRATTRAHLNPLRRSCEPCEAARVFDALPGLAGCTAFVSLNSVCLTPRSVKTRARENVAGV</sequence>
<dbReference type="EMBL" id="VSRR010129296">
    <property type="protein sequence ID" value="MPD01945.1"/>
    <property type="molecule type" value="Genomic_DNA"/>
</dbReference>
<reference evidence="1 2" key="1">
    <citation type="submission" date="2019-05" db="EMBL/GenBank/DDBJ databases">
        <title>Another draft genome of Portunus trituberculatus and its Hox gene families provides insights of decapod evolution.</title>
        <authorList>
            <person name="Jeong J.-H."/>
            <person name="Song I."/>
            <person name="Kim S."/>
            <person name="Choi T."/>
            <person name="Kim D."/>
            <person name="Ryu S."/>
            <person name="Kim W."/>
        </authorList>
    </citation>
    <scope>NUCLEOTIDE SEQUENCE [LARGE SCALE GENOMIC DNA]</scope>
    <source>
        <tissue evidence="1">Muscle</tissue>
    </source>
</reference>
<organism evidence="1 2">
    <name type="scientific">Portunus trituberculatus</name>
    <name type="common">Swimming crab</name>
    <name type="synonym">Neptunus trituberculatus</name>
    <dbReference type="NCBI Taxonomy" id="210409"/>
    <lineage>
        <taxon>Eukaryota</taxon>
        <taxon>Metazoa</taxon>
        <taxon>Ecdysozoa</taxon>
        <taxon>Arthropoda</taxon>
        <taxon>Crustacea</taxon>
        <taxon>Multicrustacea</taxon>
        <taxon>Malacostraca</taxon>
        <taxon>Eumalacostraca</taxon>
        <taxon>Eucarida</taxon>
        <taxon>Decapoda</taxon>
        <taxon>Pleocyemata</taxon>
        <taxon>Brachyura</taxon>
        <taxon>Eubrachyura</taxon>
        <taxon>Portunoidea</taxon>
        <taxon>Portunidae</taxon>
        <taxon>Portuninae</taxon>
        <taxon>Portunus</taxon>
    </lineage>
</organism>
<evidence type="ECO:0000313" key="1">
    <source>
        <dbReference type="EMBL" id="MPD01945.1"/>
    </source>
</evidence>
<accession>A0A5B7KBJ8</accession>